<dbReference type="Gene3D" id="2.170.150.40">
    <property type="entry name" value="Domain of unknown function (DUF427)"/>
    <property type="match status" value="1"/>
</dbReference>
<evidence type="ECO:0000313" key="3">
    <source>
        <dbReference type="Proteomes" id="UP001596297"/>
    </source>
</evidence>
<evidence type="ECO:0000259" key="1">
    <source>
        <dbReference type="Pfam" id="PF04248"/>
    </source>
</evidence>
<dbReference type="PANTHER" id="PTHR34310">
    <property type="entry name" value="DUF427 DOMAIN PROTEIN (AFU_ORTHOLOGUE AFUA_3G02220)"/>
    <property type="match status" value="1"/>
</dbReference>
<evidence type="ECO:0000313" key="2">
    <source>
        <dbReference type="EMBL" id="MFC6592922.1"/>
    </source>
</evidence>
<keyword evidence="3" id="KW-1185">Reference proteome</keyword>
<dbReference type="EMBL" id="JBHSWD010000003">
    <property type="protein sequence ID" value="MFC6592922.1"/>
    <property type="molecule type" value="Genomic_DNA"/>
</dbReference>
<proteinExistence type="predicted"/>
<dbReference type="PANTHER" id="PTHR34310:SF5">
    <property type="entry name" value="DUF427 DOMAIN PROTEIN (AFU_ORTHOLOGUE AFUA_3G02220)"/>
    <property type="match status" value="1"/>
</dbReference>
<dbReference type="InterPro" id="IPR007361">
    <property type="entry name" value="DUF427"/>
</dbReference>
<feature type="domain" description="DUF427" evidence="1">
    <location>
        <begin position="1"/>
        <end position="87"/>
    </location>
</feature>
<dbReference type="Pfam" id="PF04248">
    <property type="entry name" value="NTP_transf_9"/>
    <property type="match status" value="1"/>
</dbReference>
<protein>
    <submittedName>
        <fullName evidence="2">DUF427 domain-containing protein</fullName>
    </submittedName>
</protein>
<sequence length="93" mass="10555">MKATWQGVTLAESQDTVVVEGNHYFPAESLHMEYFQPSDKHTVCPWKGTASYYTVRVDGQENPDAAWYYPDPKDAAAQIRGRVAFWKGVQVTE</sequence>
<reference evidence="3" key="1">
    <citation type="journal article" date="2019" name="Int. J. Syst. Evol. Microbiol.">
        <title>The Global Catalogue of Microorganisms (GCM) 10K type strain sequencing project: providing services to taxonomists for standard genome sequencing and annotation.</title>
        <authorList>
            <consortium name="The Broad Institute Genomics Platform"/>
            <consortium name="The Broad Institute Genome Sequencing Center for Infectious Disease"/>
            <person name="Wu L."/>
            <person name="Ma J."/>
        </authorList>
    </citation>
    <scope>NUCLEOTIDE SEQUENCE [LARGE SCALE GENOMIC DNA]</scope>
    <source>
        <strain evidence="3">CGMCC 1.15772</strain>
    </source>
</reference>
<organism evidence="2 3">
    <name type="scientific">Deinococcus lacus</name>
    <dbReference type="NCBI Taxonomy" id="392561"/>
    <lineage>
        <taxon>Bacteria</taxon>
        <taxon>Thermotogati</taxon>
        <taxon>Deinococcota</taxon>
        <taxon>Deinococci</taxon>
        <taxon>Deinococcales</taxon>
        <taxon>Deinococcaceae</taxon>
        <taxon>Deinococcus</taxon>
    </lineage>
</organism>
<accession>A0ABW1YI96</accession>
<name>A0ABW1YI96_9DEIO</name>
<dbReference type="Proteomes" id="UP001596297">
    <property type="component" value="Unassembled WGS sequence"/>
</dbReference>
<gene>
    <name evidence="2" type="ORF">ACFP81_13545</name>
</gene>
<comment type="caution">
    <text evidence="2">The sequence shown here is derived from an EMBL/GenBank/DDBJ whole genome shotgun (WGS) entry which is preliminary data.</text>
</comment>
<dbReference type="InterPro" id="IPR038694">
    <property type="entry name" value="DUF427_sf"/>
</dbReference>
<dbReference type="RefSeq" id="WP_380084035.1">
    <property type="nucleotide sequence ID" value="NZ_JBHSWD010000003.1"/>
</dbReference>